<comment type="similarity">
    <text evidence="11">Belongs to the peptidase M3 family.</text>
</comment>
<dbReference type="SUPFAM" id="SSF55486">
    <property type="entry name" value="Metalloproteases ('zincins'), catalytic domain"/>
    <property type="match status" value="1"/>
</dbReference>
<dbReference type="PANTHER" id="PTHR48022">
    <property type="entry name" value="PLASTIDIC GLUCOSE TRANSPORTER 4"/>
    <property type="match status" value="1"/>
</dbReference>
<accession>A0AB34G2H8</accession>
<keyword evidence="8 12" id="KW-1133">Transmembrane helix</keyword>
<dbReference type="Proteomes" id="UP001163105">
    <property type="component" value="Unassembled WGS sequence"/>
</dbReference>
<feature type="transmembrane region" description="Helical" evidence="12">
    <location>
        <begin position="196"/>
        <end position="217"/>
    </location>
</feature>
<dbReference type="InterPro" id="IPR001567">
    <property type="entry name" value="Pept_M3A_M3B_dom"/>
</dbReference>
<comment type="similarity">
    <text evidence="2">Belongs to the major facilitator superfamily. Sugar transporter (TC 2.A.1.1) family.</text>
</comment>
<dbReference type="FunFam" id="1.20.1250.20:FF:000078">
    <property type="entry name" value="MFS maltose transporter, putative"/>
    <property type="match status" value="1"/>
</dbReference>
<feature type="transmembrane region" description="Helical" evidence="12">
    <location>
        <begin position="77"/>
        <end position="99"/>
    </location>
</feature>
<keyword evidence="7 11" id="KW-0862">Zinc</keyword>
<feature type="transmembrane region" description="Helical" evidence="12">
    <location>
        <begin position="106"/>
        <end position="125"/>
    </location>
</feature>
<comment type="subcellular location">
    <subcellularLocation>
        <location evidence="1">Membrane</location>
        <topology evidence="1">Multi-pass membrane protein</topology>
    </subcellularLocation>
</comment>
<evidence type="ECO:0000256" key="3">
    <source>
        <dbReference type="ARBA" id="ARBA00022670"/>
    </source>
</evidence>
<keyword evidence="3 11" id="KW-0645">Protease</keyword>
<evidence type="ECO:0000259" key="13">
    <source>
        <dbReference type="PROSITE" id="PS50850"/>
    </source>
</evidence>
<protein>
    <submittedName>
        <fullName evidence="14">Metallopeptidase MepB</fullName>
    </submittedName>
</protein>
<dbReference type="GO" id="GO:0016020">
    <property type="term" value="C:membrane"/>
    <property type="evidence" value="ECO:0007669"/>
    <property type="project" value="UniProtKB-SubCell"/>
</dbReference>
<evidence type="ECO:0000256" key="2">
    <source>
        <dbReference type="ARBA" id="ARBA00010992"/>
    </source>
</evidence>
<dbReference type="Gene3D" id="3.40.390.10">
    <property type="entry name" value="Collagenase (Catalytic Domain)"/>
    <property type="match status" value="1"/>
</dbReference>
<dbReference type="EMBL" id="JAQHRD010000001">
    <property type="protein sequence ID" value="KAJ6445248.1"/>
    <property type="molecule type" value="Genomic_DNA"/>
</dbReference>
<keyword evidence="6 11" id="KW-0378">Hydrolase</keyword>
<feature type="domain" description="Major facilitator superfamily (MFS) profile" evidence="13">
    <location>
        <begin position="30"/>
        <end position="485"/>
    </location>
</feature>
<dbReference type="SUPFAM" id="SSF103473">
    <property type="entry name" value="MFS general substrate transporter"/>
    <property type="match status" value="1"/>
</dbReference>
<dbReference type="AlphaFoldDB" id="A0AB34G2H8"/>
<dbReference type="InterPro" id="IPR050360">
    <property type="entry name" value="MFS_Sugar_Transporters"/>
</dbReference>
<sequence>MTLIHGVDYSVVDPSKKWKILKSQSRFALWALLISSGVVMQGFDIVAGGQLAALPAFREQFGVLEADGSYLIPAHYLSAWNSIAPATEIVATCIFAPLLDRFGRKWGILAASLISVAGVLLQQLATDWRVHLAGRGVNGIAIGMMFTISPLWIGEVCRPELRGFFLCFFNTSIVFGQFAIVVVSQGSSHISGKWQWWLPVVAMYCFPLILTVSWPFFPESPYWLIRRGRTTDAKRALRRIYGFEESEYYDIEVARMEEEIRITNDLHGNIDGVPPKTFLGINVQAEYECFNAIHRKRTLTAIFAASAQQMIGATFVIGYATYFFELIGIKDYFRASIALYVVMLVASSAAFPLTEIFGRRFLIVGPQFVLCFMLLIMGILGCIRDQTRAAWGIVSMLYVWALIYQLSIGATGFVLASEIATMRLRAATQALITITNSIWGLIMQFTVPYMINPDAGNLGGKVGFIFLATGLIAGVGGWYLFPETKGLSFERMDELAAADKDEDLDTESKLWVEAKLRDFTTSGHGLLDESTTLAYITERSRIGQLIDKYNRNLMDEDGGLWMDREDLEGVPLDEMQKWKRDEGVNKGKYFVPFTNGGCKTVLRHARREQTRKKMFLAEESRLPENVGILREIQQIERQDTFEDAADDIFPPWDLVYCERLSALGVRMDDEAISEYFPLGPTVTKMLQIFESILMLRFVQIPAHHLDQKSLWHESVQVWEAWEKEGNDFIGFLYFDLLWREHKYRGSQNGFQKEDGTRQAPATTLMCCFPSPTTNRCTLLKHKEVVTLFHELGHAIHNLVSKTRYTRFHGTNLPVDFGEIPSMLLENWCWMKDTLKEMSCHYTTLSAQYLAEWRSRHPEAPDPPVKISDNLLQGLLASRYLNRGLYHLHQLSVSIFDLEIHNPVTHDSIASLDLQKLWYDIREEIEGMDFTQSRKNGHEHVTFGHLLNGYDMGYYGYLRFVPGYIKGNSIKCLNWT</sequence>
<feature type="transmembrane region" description="Helical" evidence="12">
    <location>
        <begin position="389"/>
        <end position="416"/>
    </location>
</feature>
<dbReference type="InterPro" id="IPR024077">
    <property type="entry name" value="Neurolysin/TOP_dom2"/>
</dbReference>
<name>A0AB34G2H8_9HYPO</name>
<feature type="transmembrane region" description="Helical" evidence="12">
    <location>
        <begin position="164"/>
        <end position="184"/>
    </location>
</feature>
<evidence type="ECO:0000256" key="1">
    <source>
        <dbReference type="ARBA" id="ARBA00004141"/>
    </source>
</evidence>
<dbReference type="PROSITE" id="PS50850">
    <property type="entry name" value="MFS"/>
    <property type="match status" value="1"/>
</dbReference>
<dbReference type="InterPro" id="IPR005828">
    <property type="entry name" value="MFS_sugar_transport-like"/>
</dbReference>
<feature type="transmembrane region" description="Helical" evidence="12">
    <location>
        <begin position="137"/>
        <end position="157"/>
    </location>
</feature>
<feature type="transmembrane region" description="Helical" evidence="12">
    <location>
        <begin position="463"/>
        <end position="481"/>
    </location>
</feature>
<keyword evidence="5 11" id="KW-0479">Metal-binding</keyword>
<evidence type="ECO:0000256" key="5">
    <source>
        <dbReference type="ARBA" id="ARBA00022723"/>
    </source>
</evidence>
<evidence type="ECO:0000256" key="12">
    <source>
        <dbReference type="SAM" id="Phobius"/>
    </source>
</evidence>
<evidence type="ECO:0000256" key="11">
    <source>
        <dbReference type="RuleBase" id="RU003435"/>
    </source>
</evidence>
<feature type="transmembrane region" description="Helical" evidence="12">
    <location>
        <begin position="299"/>
        <end position="320"/>
    </location>
</feature>
<evidence type="ECO:0000313" key="15">
    <source>
        <dbReference type="Proteomes" id="UP001163105"/>
    </source>
</evidence>
<dbReference type="Gene3D" id="1.20.1250.20">
    <property type="entry name" value="MFS general substrate transporter like domains"/>
    <property type="match status" value="1"/>
</dbReference>
<keyword evidence="15" id="KW-1185">Reference proteome</keyword>
<evidence type="ECO:0000313" key="14">
    <source>
        <dbReference type="EMBL" id="KAJ6445248.1"/>
    </source>
</evidence>
<comment type="caution">
    <text evidence="14">The sequence shown here is derived from an EMBL/GenBank/DDBJ whole genome shotgun (WGS) entry which is preliminary data.</text>
</comment>
<dbReference type="Pfam" id="PF00083">
    <property type="entry name" value="Sugar_tr"/>
    <property type="match status" value="1"/>
</dbReference>
<reference evidence="14" key="1">
    <citation type="submission" date="2023-01" db="EMBL/GenBank/DDBJ databases">
        <title>The growth and conidiation of Purpureocillium lavendulum are regulated by nitrogen source and histone H3K14 acetylation.</title>
        <authorList>
            <person name="Tang P."/>
            <person name="Han J."/>
            <person name="Zhang C."/>
            <person name="Tang P."/>
            <person name="Qi F."/>
            <person name="Zhang K."/>
            <person name="Liang L."/>
        </authorList>
    </citation>
    <scope>NUCLEOTIDE SEQUENCE</scope>
    <source>
        <strain evidence="14">YMF1.00683</strain>
    </source>
</reference>
<dbReference type="Pfam" id="PF01432">
    <property type="entry name" value="Peptidase_M3"/>
    <property type="match status" value="1"/>
</dbReference>
<evidence type="ECO:0000256" key="9">
    <source>
        <dbReference type="ARBA" id="ARBA00023049"/>
    </source>
</evidence>
<evidence type="ECO:0000256" key="4">
    <source>
        <dbReference type="ARBA" id="ARBA00022692"/>
    </source>
</evidence>
<dbReference type="GO" id="GO:0046872">
    <property type="term" value="F:metal ion binding"/>
    <property type="evidence" value="ECO:0007669"/>
    <property type="project" value="UniProtKB-UniRule"/>
</dbReference>
<dbReference type="InterPro" id="IPR020846">
    <property type="entry name" value="MFS_dom"/>
</dbReference>
<dbReference type="InterPro" id="IPR024079">
    <property type="entry name" value="MetalloPept_cat_dom_sf"/>
</dbReference>
<organism evidence="14 15">
    <name type="scientific">Purpureocillium lavendulum</name>
    <dbReference type="NCBI Taxonomy" id="1247861"/>
    <lineage>
        <taxon>Eukaryota</taxon>
        <taxon>Fungi</taxon>
        <taxon>Dikarya</taxon>
        <taxon>Ascomycota</taxon>
        <taxon>Pezizomycotina</taxon>
        <taxon>Sordariomycetes</taxon>
        <taxon>Hypocreomycetidae</taxon>
        <taxon>Hypocreales</taxon>
        <taxon>Ophiocordycipitaceae</taxon>
        <taxon>Purpureocillium</taxon>
    </lineage>
</organism>
<gene>
    <name evidence="14" type="primary">MEPB</name>
    <name evidence="14" type="ORF">O9K51_00007</name>
</gene>
<evidence type="ECO:0000256" key="6">
    <source>
        <dbReference type="ARBA" id="ARBA00022801"/>
    </source>
</evidence>
<proteinExistence type="inferred from homology"/>
<dbReference type="Gene3D" id="1.10.1370.10">
    <property type="entry name" value="Neurolysin, domain 3"/>
    <property type="match status" value="1"/>
</dbReference>
<keyword evidence="10 12" id="KW-0472">Membrane</keyword>
<comment type="cofactor">
    <cofactor evidence="11">
        <name>Zn(2+)</name>
        <dbReference type="ChEBI" id="CHEBI:29105"/>
    </cofactor>
    <text evidence="11">Binds 1 zinc ion.</text>
</comment>
<dbReference type="GO" id="GO:0006508">
    <property type="term" value="P:proteolysis"/>
    <property type="evidence" value="ECO:0007669"/>
    <property type="project" value="UniProtKB-KW"/>
</dbReference>
<keyword evidence="9 11" id="KW-0482">Metalloprotease</keyword>
<dbReference type="GO" id="GO:0004222">
    <property type="term" value="F:metalloendopeptidase activity"/>
    <property type="evidence" value="ECO:0007669"/>
    <property type="project" value="InterPro"/>
</dbReference>
<feature type="transmembrane region" description="Helical" evidence="12">
    <location>
        <begin position="361"/>
        <end position="383"/>
    </location>
</feature>
<dbReference type="InterPro" id="IPR036259">
    <property type="entry name" value="MFS_trans_sf"/>
</dbReference>
<evidence type="ECO:0000256" key="10">
    <source>
        <dbReference type="ARBA" id="ARBA00023136"/>
    </source>
</evidence>
<keyword evidence="4 12" id="KW-0812">Transmembrane</keyword>
<evidence type="ECO:0000256" key="8">
    <source>
        <dbReference type="ARBA" id="ARBA00022989"/>
    </source>
</evidence>
<dbReference type="GO" id="GO:0005351">
    <property type="term" value="F:carbohydrate:proton symporter activity"/>
    <property type="evidence" value="ECO:0007669"/>
    <property type="project" value="TreeGrafter"/>
</dbReference>
<dbReference type="PANTHER" id="PTHR48022:SF15">
    <property type="entry name" value="ALPHA-GLUCOSIDE TRANSPORTER, PUTATIVE (AFU_ORTHOLOGUE AFUA_5G00500)-RELATED"/>
    <property type="match status" value="1"/>
</dbReference>
<feature type="transmembrane region" description="Helical" evidence="12">
    <location>
        <begin position="27"/>
        <end position="57"/>
    </location>
</feature>
<evidence type="ECO:0000256" key="7">
    <source>
        <dbReference type="ARBA" id="ARBA00022833"/>
    </source>
</evidence>
<feature type="transmembrane region" description="Helical" evidence="12">
    <location>
        <begin position="332"/>
        <end position="354"/>
    </location>
</feature>